<dbReference type="EMBL" id="JAGRPV010000001">
    <property type="protein sequence ID" value="MDI4645071.1"/>
    <property type="molecule type" value="Genomic_DNA"/>
</dbReference>
<feature type="domain" description="DUF1980" evidence="2">
    <location>
        <begin position="16"/>
        <end position="128"/>
    </location>
</feature>
<evidence type="ECO:0000259" key="2">
    <source>
        <dbReference type="Pfam" id="PF09323"/>
    </source>
</evidence>
<dbReference type="InterPro" id="IPR052955">
    <property type="entry name" value="UPF0703_membrane_permease"/>
</dbReference>
<dbReference type="InterPro" id="IPR048447">
    <property type="entry name" value="DUF1980_C"/>
</dbReference>
<keyword evidence="1" id="KW-0812">Transmembrane</keyword>
<feature type="transmembrane region" description="Helical" evidence="1">
    <location>
        <begin position="44"/>
        <end position="64"/>
    </location>
</feature>
<protein>
    <submittedName>
        <fullName evidence="4">TIGR03943 family protein</fullName>
    </submittedName>
</protein>
<dbReference type="InterPro" id="IPR048493">
    <property type="entry name" value="DUF1980_N"/>
</dbReference>
<feature type="transmembrane region" description="Helical" evidence="1">
    <location>
        <begin position="14"/>
        <end position="32"/>
    </location>
</feature>
<sequence length="301" mass="32490">MTQRTNRKMIARHLARAVVLAGIGLYVARLSAVGNLGLYISPRMAVYTKLAAAALYLIAAALVYQSLKEWDVQRDAGCGEACGHASAPASPWLSQLRAVVLFALPLALFFLTPDTTIGSAMAARKGMNLSGGTAAHAIKTDSAATSAPPDANELDRLFPHDSLTKPYADYGKLLYAKPEIEIKDWRYLETLTTLNFFPDSFVGRRAEVSGFVYRDDTIGQGQFVLGRFAIQCCAADAIPYGIVVESTDAAKYANDDWMTVSGTFAKTTIDGAEVLLLKADAATKIEPAKDPYVYPDMDFGV</sequence>
<dbReference type="Pfam" id="PF09323">
    <property type="entry name" value="DUF1980"/>
    <property type="match status" value="1"/>
</dbReference>
<evidence type="ECO:0000313" key="5">
    <source>
        <dbReference type="Proteomes" id="UP001161691"/>
    </source>
</evidence>
<proteinExistence type="predicted"/>
<name>A0ABT6TE39_9BACL</name>
<keyword evidence="5" id="KW-1185">Reference proteome</keyword>
<dbReference type="InterPro" id="IPR015402">
    <property type="entry name" value="DUF1980"/>
</dbReference>
<gene>
    <name evidence="4" type="ORF">KB449_08875</name>
</gene>
<dbReference type="NCBIfam" id="TIGR03943">
    <property type="entry name" value="TIGR03943 family putative permease subunit"/>
    <property type="match status" value="1"/>
</dbReference>
<dbReference type="Proteomes" id="UP001161691">
    <property type="component" value="Unassembled WGS sequence"/>
</dbReference>
<dbReference type="Pfam" id="PF21537">
    <property type="entry name" value="DUF1980_C"/>
    <property type="match status" value="1"/>
</dbReference>
<feature type="domain" description="DUF1980" evidence="3">
    <location>
        <begin position="163"/>
        <end position="295"/>
    </location>
</feature>
<dbReference type="RefSeq" id="WP_282908031.1">
    <property type="nucleotide sequence ID" value="NZ_JAGRPV010000001.1"/>
</dbReference>
<keyword evidence="1" id="KW-1133">Transmembrane helix</keyword>
<organism evidence="4 5">
    <name type="scientific">Cohnella hashimotonis</name>
    <dbReference type="NCBI Taxonomy" id="2826895"/>
    <lineage>
        <taxon>Bacteria</taxon>
        <taxon>Bacillati</taxon>
        <taxon>Bacillota</taxon>
        <taxon>Bacilli</taxon>
        <taxon>Bacillales</taxon>
        <taxon>Paenibacillaceae</taxon>
        <taxon>Cohnella</taxon>
    </lineage>
</organism>
<dbReference type="PANTHER" id="PTHR40047:SF1">
    <property type="entry name" value="UPF0703 PROTEIN YCGQ"/>
    <property type="match status" value="1"/>
</dbReference>
<evidence type="ECO:0000313" key="4">
    <source>
        <dbReference type="EMBL" id="MDI4645071.1"/>
    </source>
</evidence>
<evidence type="ECO:0000259" key="3">
    <source>
        <dbReference type="Pfam" id="PF21537"/>
    </source>
</evidence>
<comment type="caution">
    <text evidence="4">The sequence shown here is derived from an EMBL/GenBank/DDBJ whole genome shotgun (WGS) entry which is preliminary data.</text>
</comment>
<dbReference type="PANTHER" id="PTHR40047">
    <property type="entry name" value="UPF0703 PROTEIN YCGQ"/>
    <property type="match status" value="1"/>
</dbReference>
<evidence type="ECO:0000256" key="1">
    <source>
        <dbReference type="SAM" id="Phobius"/>
    </source>
</evidence>
<reference evidence="4" key="1">
    <citation type="submission" date="2023-04" db="EMBL/GenBank/DDBJ databases">
        <title>Comparative genomic analysis of Cohnella hashimotonis sp. nov., isolated from the International Space Station.</title>
        <authorList>
            <person name="Venkateswaran K."/>
            <person name="Simpson A."/>
        </authorList>
    </citation>
    <scope>NUCLEOTIDE SEQUENCE</scope>
    <source>
        <strain evidence="4">F6_2S_P_1</strain>
    </source>
</reference>
<accession>A0ABT6TE39</accession>
<keyword evidence="1" id="KW-0472">Membrane</keyword>